<keyword evidence="6" id="KW-0808">Transferase</keyword>
<evidence type="ECO:0000313" key="7">
    <source>
        <dbReference type="Proteomes" id="UP001501294"/>
    </source>
</evidence>
<reference evidence="7" key="1">
    <citation type="journal article" date="2019" name="Int. J. Syst. Evol. Microbiol.">
        <title>The Global Catalogue of Microorganisms (GCM) 10K type strain sequencing project: providing services to taxonomists for standard genome sequencing and annotation.</title>
        <authorList>
            <consortium name="The Broad Institute Genomics Platform"/>
            <consortium name="The Broad Institute Genome Sequencing Center for Infectious Disease"/>
            <person name="Wu L."/>
            <person name="Ma J."/>
        </authorList>
    </citation>
    <scope>NUCLEOTIDE SEQUENCE [LARGE SCALE GENOMIC DNA]</scope>
    <source>
        <strain evidence="7">JCM 17727</strain>
    </source>
</reference>
<dbReference type="SUPFAM" id="SSF47384">
    <property type="entry name" value="Homodimeric domain of signal transducing histidine kinase"/>
    <property type="match status" value="1"/>
</dbReference>
<dbReference type="SUPFAM" id="SSF55874">
    <property type="entry name" value="ATPase domain of HSP90 chaperone/DNA topoisomerase II/histidine kinase"/>
    <property type="match status" value="1"/>
</dbReference>
<comment type="catalytic activity">
    <reaction evidence="1">
        <text>ATP + protein L-histidine = ADP + protein N-phospho-L-histidine.</text>
        <dbReference type="EC" id="2.7.13.3"/>
    </reaction>
</comment>
<evidence type="ECO:0000256" key="2">
    <source>
        <dbReference type="ARBA" id="ARBA00012438"/>
    </source>
</evidence>
<dbReference type="InterPro" id="IPR005467">
    <property type="entry name" value="His_kinase_dom"/>
</dbReference>
<feature type="transmembrane region" description="Helical" evidence="4">
    <location>
        <begin position="20"/>
        <end position="36"/>
    </location>
</feature>
<comment type="caution">
    <text evidence="6">The sequence shown here is derived from an EMBL/GenBank/DDBJ whole genome shotgun (WGS) entry which is preliminary data.</text>
</comment>
<dbReference type="Gene3D" id="1.10.287.130">
    <property type="match status" value="1"/>
</dbReference>
<dbReference type="Proteomes" id="UP001501294">
    <property type="component" value="Unassembled WGS sequence"/>
</dbReference>
<dbReference type="InterPro" id="IPR003661">
    <property type="entry name" value="HisK_dim/P_dom"/>
</dbReference>
<keyword evidence="4" id="KW-0472">Membrane</keyword>
<dbReference type="PRINTS" id="PR00344">
    <property type="entry name" value="BCTRLSENSOR"/>
</dbReference>
<name>A0ABP8HZ93_9GAMM</name>
<dbReference type="PANTHER" id="PTHR43065">
    <property type="entry name" value="SENSOR HISTIDINE KINASE"/>
    <property type="match status" value="1"/>
</dbReference>
<feature type="transmembrane region" description="Helical" evidence="4">
    <location>
        <begin position="74"/>
        <end position="92"/>
    </location>
</feature>
<dbReference type="EMBL" id="BAABFU010000002">
    <property type="protein sequence ID" value="GAA4348054.1"/>
    <property type="molecule type" value="Genomic_DNA"/>
</dbReference>
<dbReference type="Pfam" id="PF02518">
    <property type="entry name" value="HATPase_c"/>
    <property type="match status" value="1"/>
</dbReference>
<evidence type="ECO:0000259" key="5">
    <source>
        <dbReference type="PROSITE" id="PS50109"/>
    </source>
</evidence>
<gene>
    <name evidence="6" type="primary">pilS</name>
    <name evidence="6" type="ORF">GCM10023150_11040</name>
</gene>
<feature type="transmembrane region" description="Helical" evidence="4">
    <location>
        <begin position="48"/>
        <end position="67"/>
    </location>
</feature>
<feature type="domain" description="Histidine kinase" evidence="5">
    <location>
        <begin position="317"/>
        <end position="528"/>
    </location>
</feature>
<dbReference type="Pfam" id="PF00512">
    <property type="entry name" value="HisKA"/>
    <property type="match status" value="1"/>
</dbReference>
<accession>A0ABP8HZ93</accession>
<sequence>MLNNNKKIEFGWQFLRYYSVVRLILALLLLLLPYIFSAQEQLHDAETYTSVAISYLIVANLLLFMAFVEHQFRIQALSQPLVDILFIALLAYSGNQNTAVYIVMMSLVSIVGLFLTRHRGGLLYGLFACGAVVLIQHSRVDSISIADFSELSLQIAGILAVTVLANILARRMTDYEVETLEQSQSIYKMHELNNQIIDKMNRGVIVVDTKNTIQHINQTAWYGLGLPENPIGKPLKLVTDDLAYQLEKARKDKSESGRLDSEEGLPFRATNTGPQLLPRFISLVEGEKILITLDNYSEVMKKAHQLKLASLGQLTANIAHEVKNPLSAVSQATALLAEKKQISDDDQELIKIIQRQSKRINEIIENVQKVSKSKPPNREAIVLNRFIKRFIKEYKQGLKFEPVITLEDIDEDLMVAFDQSQLKQVLSNLFDNGLKFSYINTKEYRLHVAAGQDPISEDLFLDVIDEGTGVTLEQKEKIFEPFYTTAHDGTGLGLYISKELCEANQAHLDCIPVAFGGACFRISFDSYN</sequence>
<keyword evidence="4" id="KW-0812">Transmembrane</keyword>
<keyword evidence="6" id="KW-0418">Kinase</keyword>
<feature type="transmembrane region" description="Helical" evidence="4">
    <location>
        <begin position="98"/>
        <end position="115"/>
    </location>
</feature>
<feature type="transmembrane region" description="Helical" evidence="4">
    <location>
        <begin position="122"/>
        <end position="139"/>
    </location>
</feature>
<organism evidence="6 7">
    <name type="scientific">Kangiella taiwanensis</name>
    <dbReference type="NCBI Taxonomy" id="1079179"/>
    <lineage>
        <taxon>Bacteria</taxon>
        <taxon>Pseudomonadati</taxon>
        <taxon>Pseudomonadota</taxon>
        <taxon>Gammaproteobacteria</taxon>
        <taxon>Kangiellales</taxon>
        <taxon>Kangiellaceae</taxon>
        <taxon>Kangiella</taxon>
    </lineage>
</organism>
<dbReference type="Gene3D" id="3.30.565.10">
    <property type="entry name" value="Histidine kinase-like ATPase, C-terminal domain"/>
    <property type="match status" value="1"/>
</dbReference>
<protein>
    <recommendedName>
        <fullName evidence="2">histidine kinase</fullName>
        <ecNumber evidence="2">2.7.13.3</ecNumber>
    </recommendedName>
</protein>
<dbReference type="SMART" id="SM00388">
    <property type="entry name" value="HisKA"/>
    <property type="match status" value="1"/>
</dbReference>
<dbReference type="InterPro" id="IPR004358">
    <property type="entry name" value="Sig_transdc_His_kin-like_C"/>
</dbReference>
<dbReference type="Gene3D" id="3.30.450.20">
    <property type="entry name" value="PAS domain"/>
    <property type="match status" value="1"/>
</dbReference>
<keyword evidence="4" id="KW-1133">Transmembrane helix</keyword>
<dbReference type="RefSeq" id="WP_223577690.1">
    <property type="nucleotide sequence ID" value="NZ_BAABFU010000002.1"/>
</dbReference>
<dbReference type="SMART" id="SM00387">
    <property type="entry name" value="HATPase_c"/>
    <property type="match status" value="1"/>
</dbReference>
<dbReference type="InterPro" id="IPR036890">
    <property type="entry name" value="HATPase_C_sf"/>
</dbReference>
<proteinExistence type="predicted"/>
<evidence type="ECO:0000256" key="3">
    <source>
        <dbReference type="ARBA" id="ARBA00022553"/>
    </source>
</evidence>
<evidence type="ECO:0000256" key="1">
    <source>
        <dbReference type="ARBA" id="ARBA00000085"/>
    </source>
</evidence>
<dbReference type="GO" id="GO:0016301">
    <property type="term" value="F:kinase activity"/>
    <property type="evidence" value="ECO:0007669"/>
    <property type="project" value="UniProtKB-KW"/>
</dbReference>
<keyword evidence="3" id="KW-0597">Phosphoprotein</keyword>
<dbReference type="InterPro" id="IPR003594">
    <property type="entry name" value="HATPase_dom"/>
</dbReference>
<dbReference type="PROSITE" id="PS50109">
    <property type="entry name" value="HIS_KIN"/>
    <property type="match status" value="1"/>
</dbReference>
<keyword evidence="7" id="KW-1185">Reference proteome</keyword>
<evidence type="ECO:0000256" key="4">
    <source>
        <dbReference type="SAM" id="Phobius"/>
    </source>
</evidence>
<dbReference type="PANTHER" id="PTHR43065:SF52">
    <property type="entry name" value="SENSOR PROTEIN KINASE PILS"/>
    <property type="match status" value="1"/>
</dbReference>
<dbReference type="CDD" id="cd00082">
    <property type="entry name" value="HisKA"/>
    <property type="match status" value="1"/>
</dbReference>
<dbReference type="InterPro" id="IPR036097">
    <property type="entry name" value="HisK_dim/P_sf"/>
</dbReference>
<dbReference type="Pfam" id="PF25323">
    <property type="entry name" value="6TM_PilS"/>
    <property type="match status" value="1"/>
</dbReference>
<evidence type="ECO:0000313" key="6">
    <source>
        <dbReference type="EMBL" id="GAA4348054.1"/>
    </source>
</evidence>
<feature type="transmembrane region" description="Helical" evidence="4">
    <location>
        <begin position="151"/>
        <end position="169"/>
    </location>
</feature>
<dbReference type="CDD" id="cd00075">
    <property type="entry name" value="HATPase"/>
    <property type="match status" value="1"/>
</dbReference>
<dbReference type="EC" id="2.7.13.3" evidence="2"/>